<organism evidence="1 2">
    <name type="scientific">Rotaria socialis</name>
    <dbReference type="NCBI Taxonomy" id="392032"/>
    <lineage>
        <taxon>Eukaryota</taxon>
        <taxon>Metazoa</taxon>
        <taxon>Spiralia</taxon>
        <taxon>Gnathifera</taxon>
        <taxon>Rotifera</taxon>
        <taxon>Eurotatoria</taxon>
        <taxon>Bdelloidea</taxon>
        <taxon>Philodinida</taxon>
        <taxon>Philodinidae</taxon>
        <taxon>Rotaria</taxon>
    </lineage>
</organism>
<dbReference type="AlphaFoldDB" id="A0A817ZAY3"/>
<proteinExistence type="predicted"/>
<comment type="caution">
    <text evidence="1">The sequence shown here is derived from an EMBL/GenBank/DDBJ whole genome shotgun (WGS) entry which is preliminary data.</text>
</comment>
<sequence length="106" mass="12713">MNLNEQDFQNMNTQYDIQKRNNSRLIIFDDRFALTLWRRLKFSHRITKLIPNTKPFGFNVQGTWRMCGVNTAMRLNITKVNILHHIKIHNMHPVVTNDHYLVESFT</sequence>
<name>A0A817ZAY3_9BILA</name>
<protein>
    <submittedName>
        <fullName evidence="1">Uncharacterized protein</fullName>
    </submittedName>
</protein>
<evidence type="ECO:0000313" key="1">
    <source>
        <dbReference type="EMBL" id="CAF3392247.1"/>
    </source>
</evidence>
<accession>A0A817ZAY3</accession>
<dbReference type="Proteomes" id="UP000663872">
    <property type="component" value="Unassembled WGS sequence"/>
</dbReference>
<dbReference type="EMBL" id="CAJNYT010001061">
    <property type="protein sequence ID" value="CAF3392247.1"/>
    <property type="molecule type" value="Genomic_DNA"/>
</dbReference>
<reference evidence="1" key="1">
    <citation type="submission" date="2021-02" db="EMBL/GenBank/DDBJ databases">
        <authorList>
            <person name="Nowell W R."/>
        </authorList>
    </citation>
    <scope>NUCLEOTIDE SEQUENCE</scope>
</reference>
<gene>
    <name evidence="1" type="ORF">GRG538_LOCUS9223</name>
</gene>
<evidence type="ECO:0000313" key="2">
    <source>
        <dbReference type="Proteomes" id="UP000663872"/>
    </source>
</evidence>